<dbReference type="SMART" id="SM01383">
    <property type="entry name" value="Ribosomal_L2"/>
    <property type="match status" value="1"/>
</dbReference>
<evidence type="ECO:0000256" key="3">
    <source>
        <dbReference type="ARBA" id="ARBA00022980"/>
    </source>
</evidence>
<dbReference type="Pfam" id="PF00181">
    <property type="entry name" value="Ribosomal_L2_N"/>
    <property type="match status" value="1"/>
</dbReference>
<dbReference type="STRING" id="157652.A0A371H7G2"/>
<dbReference type="Proteomes" id="UP000257109">
    <property type="component" value="Unassembled WGS sequence"/>
</dbReference>
<dbReference type="GO" id="GO:0003735">
    <property type="term" value="F:structural constituent of ribosome"/>
    <property type="evidence" value="ECO:0007669"/>
    <property type="project" value="InterPro"/>
</dbReference>
<dbReference type="SUPFAM" id="SSF50249">
    <property type="entry name" value="Nucleic acid-binding proteins"/>
    <property type="match status" value="1"/>
</dbReference>
<comment type="caution">
    <text evidence="8">The sequence shown here is derived from an EMBL/GenBank/DDBJ whole genome shotgun (WGS) entry which is preliminary data.</text>
</comment>
<comment type="subcellular location">
    <subcellularLocation>
        <location evidence="1">Mitochondrion</location>
    </subcellularLocation>
</comment>
<evidence type="ECO:0000259" key="7">
    <source>
        <dbReference type="SMART" id="SM01383"/>
    </source>
</evidence>
<dbReference type="PANTHER" id="PTHR13691">
    <property type="entry name" value="RIBOSOMAL PROTEIN L2"/>
    <property type="match status" value="1"/>
</dbReference>
<dbReference type="AlphaFoldDB" id="A0A371H7G2"/>
<organism evidence="8 9">
    <name type="scientific">Mucuna pruriens</name>
    <name type="common">Velvet bean</name>
    <name type="synonym">Dolichos pruriens</name>
    <dbReference type="NCBI Taxonomy" id="157652"/>
    <lineage>
        <taxon>Eukaryota</taxon>
        <taxon>Viridiplantae</taxon>
        <taxon>Streptophyta</taxon>
        <taxon>Embryophyta</taxon>
        <taxon>Tracheophyta</taxon>
        <taxon>Spermatophyta</taxon>
        <taxon>Magnoliopsida</taxon>
        <taxon>eudicotyledons</taxon>
        <taxon>Gunneridae</taxon>
        <taxon>Pentapetalae</taxon>
        <taxon>rosids</taxon>
        <taxon>fabids</taxon>
        <taxon>Fabales</taxon>
        <taxon>Fabaceae</taxon>
        <taxon>Papilionoideae</taxon>
        <taxon>50 kb inversion clade</taxon>
        <taxon>NPAAA clade</taxon>
        <taxon>indigoferoid/millettioid clade</taxon>
        <taxon>Phaseoleae</taxon>
        <taxon>Mucuna</taxon>
    </lineage>
</organism>
<keyword evidence="9" id="KW-1185">Reference proteome</keyword>
<dbReference type="Gene3D" id="2.40.50.140">
    <property type="entry name" value="Nucleic acid-binding proteins"/>
    <property type="match status" value="1"/>
</dbReference>
<dbReference type="OrthoDB" id="10267824at2759"/>
<comment type="similarity">
    <text evidence="2">Belongs to the universal ribosomal protein uL2 family.</text>
</comment>
<proteinExistence type="inferred from homology"/>
<keyword evidence="5" id="KW-0687">Ribonucleoprotein</keyword>
<sequence length="232" mass="25715">MSGVKRALRQFTFGSAKTAGRNSAGRITSFHRGGGAKRLQRTVDHKRNTASSVGVVERIEYDPNRSSDIALVRWLNGVHHQQRRPAAAAASPKILHLGPASSDSIRGVFAFNSMLPPVGTSSRDVFLSAFSAKGRKSKSELESVSSLGLPRIAVAAARPSFFAPRVRGEDTLQVRNWRRNSDAWTHRNKRKAAISWQSIAQTTVLLKQAWMGWSNKRSYLFGWLIRLMSFGK</sequence>
<evidence type="ECO:0000256" key="6">
    <source>
        <dbReference type="ARBA" id="ARBA00078513"/>
    </source>
</evidence>
<feature type="non-terminal residue" evidence="8">
    <location>
        <position position="1"/>
    </location>
</feature>
<dbReference type="InterPro" id="IPR002171">
    <property type="entry name" value="Ribosomal_uL2"/>
</dbReference>
<dbReference type="EMBL" id="QJKJ01003387">
    <property type="protein sequence ID" value="RDX98738.1"/>
    <property type="molecule type" value="Genomic_DNA"/>
</dbReference>
<dbReference type="GO" id="GO:0005762">
    <property type="term" value="C:mitochondrial large ribosomal subunit"/>
    <property type="evidence" value="ECO:0007669"/>
    <property type="project" value="TreeGrafter"/>
</dbReference>
<dbReference type="PANTHER" id="PTHR13691:SF44">
    <property type="entry name" value="LARGE RIBOSOMAL SUBUNIT PROTEIN UL2MZ-RELATED"/>
    <property type="match status" value="1"/>
</dbReference>
<name>A0A371H7G2_MUCPR</name>
<dbReference type="GO" id="GO:0032543">
    <property type="term" value="P:mitochondrial translation"/>
    <property type="evidence" value="ECO:0007669"/>
    <property type="project" value="TreeGrafter"/>
</dbReference>
<protein>
    <recommendedName>
        <fullName evidence="6">60S ribosomal protein L2, mitochondrial</fullName>
    </recommendedName>
</protein>
<dbReference type="FunFam" id="2.40.50.140:FF:000254">
    <property type="entry name" value="Ribosomal protein L2 mitochondrion"/>
    <property type="match status" value="1"/>
</dbReference>
<dbReference type="InterPro" id="IPR012340">
    <property type="entry name" value="NA-bd_OB-fold"/>
</dbReference>
<gene>
    <name evidence="8" type="primary">RPL2</name>
    <name evidence="8" type="ORF">CR513_18305</name>
</gene>
<keyword evidence="3 8" id="KW-0689">Ribosomal protein</keyword>
<evidence type="ECO:0000256" key="1">
    <source>
        <dbReference type="ARBA" id="ARBA00004173"/>
    </source>
</evidence>
<evidence type="ECO:0000256" key="5">
    <source>
        <dbReference type="ARBA" id="ARBA00023274"/>
    </source>
</evidence>
<evidence type="ECO:0000313" key="8">
    <source>
        <dbReference type="EMBL" id="RDX98738.1"/>
    </source>
</evidence>
<evidence type="ECO:0000256" key="4">
    <source>
        <dbReference type="ARBA" id="ARBA00023128"/>
    </source>
</evidence>
<accession>A0A371H7G2</accession>
<evidence type="ECO:0000313" key="9">
    <source>
        <dbReference type="Proteomes" id="UP000257109"/>
    </source>
</evidence>
<dbReference type="GO" id="GO:0003723">
    <property type="term" value="F:RNA binding"/>
    <property type="evidence" value="ECO:0007669"/>
    <property type="project" value="TreeGrafter"/>
</dbReference>
<evidence type="ECO:0000256" key="2">
    <source>
        <dbReference type="ARBA" id="ARBA00005636"/>
    </source>
</evidence>
<dbReference type="InterPro" id="IPR022666">
    <property type="entry name" value="Ribosomal_uL2_RNA-bd_dom"/>
</dbReference>
<keyword evidence="4" id="KW-0496">Mitochondrion</keyword>
<reference evidence="8" key="1">
    <citation type="submission" date="2018-05" db="EMBL/GenBank/DDBJ databases">
        <title>Draft genome of Mucuna pruriens seed.</title>
        <authorList>
            <person name="Nnadi N.E."/>
            <person name="Vos R."/>
            <person name="Hasami M.H."/>
            <person name="Devisetty U.K."/>
            <person name="Aguiy J.C."/>
        </authorList>
    </citation>
    <scope>NUCLEOTIDE SEQUENCE [LARGE SCALE GENOMIC DNA]</scope>
    <source>
        <strain evidence="8">JCA_2017</strain>
    </source>
</reference>
<feature type="domain" description="Large ribosomal subunit protein uL2 RNA-binding" evidence="7">
    <location>
        <begin position="20"/>
        <end position="96"/>
    </location>
</feature>